<evidence type="ECO:0000256" key="7">
    <source>
        <dbReference type="ARBA" id="ARBA00022741"/>
    </source>
</evidence>
<evidence type="ECO:0000259" key="15">
    <source>
        <dbReference type="PROSITE" id="PS50011"/>
    </source>
</evidence>
<evidence type="ECO:0000313" key="17">
    <source>
        <dbReference type="Proteomes" id="UP000265000"/>
    </source>
</evidence>
<dbReference type="GeneTree" id="ENSGT00940000155879"/>
<dbReference type="InterPro" id="IPR050122">
    <property type="entry name" value="RTK"/>
</dbReference>
<dbReference type="SMART" id="SM00219">
    <property type="entry name" value="TyrKc"/>
    <property type="match status" value="1"/>
</dbReference>
<keyword evidence="13" id="KW-0675">Receptor</keyword>
<feature type="domain" description="Protein kinase" evidence="15">
    <location>
        <begin position="1"/>
        <end position="248"/>
    </location>
</feature>
<evidence type="ECO:0000313" key="16">
    <source>
        <dbReference type="Ensembl" id="ENSFHEP00000005068.1"/>
    </source>
</evidence>
<evidence type="ECO:0000256" key="9">
    <source>
        <dbReference type="ARBA" id="ARBA00022840"/>
    </source>
</evidence>
<name>A0A3Q2SWX9_FUNHE</name>
<evidence type="ECO:0000256" key="6">
    <source>
        <dbReference type="ARBA" id="ARBA00022729"/>
    </source>
</evidence>
<dbReference type="GO" id="GO:0005524">
    <property type="term" value="F:ATP binding"/>
    <property type="evidence" value="ECO:0007669"/>
    <property type="project" value="UniProtKB-KW"/>
</dbReference>
<dbReference type="PANTHER" id="PTHR24416:SF279">
    <property type="entry name" value="TYROSINE-PROTEIN KINASE RECEPTOR TYRO3"/>
    <property type="match status" value="1"/>
</dbReference>
<dbReference type="Ensembl" id="ENSFHET00000007780.1">
    <property type="protein sequence ID" value="ENSFHEP00000005068.1"/>
    <property type="gene ID" value="ENSFHEG00000006014.1"/>
</dbReference>
<evidence type="ECO:0000256" key="14">
    <source>
        <dbReference type="ARBA" id="ARBA00039486"/>
    </source>
</evidence>
<dbReference type="PROSITE" id="PS50011">
    <property type="entry name" value="PROTEIN_KINASE_DOM"/>
    <property type="match status" value="1"/>
</dbReference>
<evidence type="ECO:0000256" key="12">
    <source>
        <dbReference type="ARBA" id="ARBA00023137"/>
    </source>
</evidence>
<dbReference type="GO" id="GO:0007399">
    <property type="term" value="P:nervous system development"/>
    <property type="evidence" value="ECO:0007669"/>
    <property type="project" value="TreeGrafter"/>
</dbReference>
<keyword evidence="9" id="KW-0067">ATP-binding</keyword>
<reference evidence="16" key="2">
    <citation type="submission" date="2025-09" db="UniProtKB">
        <authorList>
            <consortium name="Ensembl"/>
        </authorList>
    </citation>
    <scope>IDENTIFICATION</scope>
</reference>
<dbReference type="GO" id="GO:0007155">
    <property type="term" value="P:cell adhesion"/>
    <property type="evidence" value="ECO:0007669"/>
    <property type="project" value="UniProtKB-KW"/>
</dbReference>
<dbReference type="GO" id="GO:0043235">
    <property type="term" value="C:receptor complex"/>
    <property type="evidence" value="ECO:0007669"/>
    <property type="project" value="TreeGrafter"/>
</dbReference>
<dbReference type="InterPro" id="IPR011009">
    <property type="entry name" value="Kinase-like_dom_sf"/>
</dbReference>
<evidence type="ECO:0000256" key="5">
    <source>
        <dbReference type="ARBA" id="ARBA00022679"/>
    </source>
</evidence>
<keyword evidence="6" id="KW-0732">Signal</keyword>
<dbReference type="InterPro" id="IPR001245">
    <property type="entry name" value="Ser-Thr/Tyr_kinase_cat_dom"/>
</dbReference>
<dbReference type="SUPFAM" id="SSF56112">
    <property type="entry name" value="Protein kinase-like (PK-like)"/>
    <property type="match status" value="1"/>
</dbReference>
<dbReference type="InterPro" id="IPR000719">
    <property type="entry name" value="Prot_kinase_dom"/>
</dbReference>
<keyword evidence="4" id="KW-0597">Phosphoprotein</keyword>
<reference evidence="16" key="1">
    <citation type="submission" date="2025-08" db="UniProtKB">
        <authorList>
            <consortium name="Ensembl"/>
        </authorList>
    </citation>
    <scope>IDENTIFICATION</scope>
</reference>
<evidence type="ECO:0000256" key="10">
    <source>
        <dbReference type="ARBA" id="ARBA00022889"/>
    </source>
</evidence>
<dbReference type="Proteomes" id="UP000265000">
    <property type="component" value="Unplaced"/>
</dbReference>
<dbReference type="FunFam" id="1.10.510.10:FF:000089">
    <property type="entry name" value="Tyrosine-protein kinase receptor TYRO3"/>
    <property type="match status" value="1"/>
</dbReference>
<dbReference type="STRING" id="8078.ENSFHEP00000005068"/>
<keyword evidence="11" id="KW-0472">Membrane</keyword>
<proteinExistence type="predicted"/>
<keyword evidence="5" id="KW-0808">Transferase</keyword>
<dbReference type="EC" id="2.7.10.1" evidence="2"/>
<evidence type="ECO:0000256" key="13">
    <source>
        <dbReference type="ARBA" id="ARBA00023170"/>
    </source>
</evidence>
<evidence type="ECO:0000256" key="2">
    <source>
        <dbReference type="ARBA" id="ARBA00011902"/>
    </source>
</evidence>
<dbReference type="GO" id="GO:0007169">
    <property type="term" value="P:cell surface receptor protein tyrosine kinase signaling pathway"/>
    <property type="evidence" value="ECO:0007669"/>
    <property type="project" value="TreeGrafter"/>
</dbReference>
<dbReference type="InterPro" id="IPR020635">
    <property type="entry name" value="Tyr_kinase_cat_dom"/>
</dbReference>
<evidence type="ECO:0000256" key="11">
    <source>
        <dbReference type="ARBA" id="ARBA00023136"/>
    </source>
</evidence>
<organism evidence="16 17">
    <name type="scientific">Fundulus heteroclitus</name>
    <name type="common">Killifish</name>
    <name type="synonym">Mummichog</name>
    <dbReference type="NCBI Taxonomy" id="8078"/>
    <lineage>
        <taxon>Eukaryota</taxon>
        <taxon>Metazoa</taxon>
        <taxon>Chordata</taxon>
        <taxon>Craniata</taxon>
        <taxon>Vertebrata</taxon>
        <taxon>Euteleostomi</taxon>
        <taxon>Actinopterygii</taxon>
        <taxon>Neopterygii</taxon>
        <taxon>Teleostei</taxon>
        <taxon>Neoteleostei</taxon>
        <taxon>Acanthomorphata</taxon>
        <taxon>Ovalentaria</taxon>
        <taxon>Atherinomorphae</taxon>
        <taxon>Cyprinodontiformes</taxon>
        <taxon>Fundulidae</taxon>
        <taxon>Fundulus</taxon>
    </lineage>
</organism>
<keyword evidence="10" id="KW-0130">Cell adhesion</keyword>
<dbReference type="PANTHER" id="PTHR24416">
    <property type="entry name" value="TYROSINE-PROTEIN KINASE RECEPTOR"/>
    <property type="match status" value="1"/>
</dbReference>
<evidence type="ECO:0000256" key="8">
    <source>
        <dbReference type="ARBA" id="ARBA00022777"/>
    </source>
</evidence>
<accession>A0A3Q2SWX9</accession>
<evidence type="ECO:0000256" key="4">
    <source>
        <dbReference type="ARBA" id="ARBA00022553"/>
    </source>
</evidence>
<keyword evidence="7" id="KW-0547">Nucleotide-binding</keyword>
<dbReference type="GO" id="GO:0005886">
    <property type="term" value="C:plasma membrane"/>
    <property type="evidence" value="ECO:0007669"/>
    <property type="project" value="UniProtKB-SubCell"/>
</dbReference>
<keyword evidence="8" id="KW-0418">Kinase</keyword>
<dbReference type="GO" id="GO:0016477">
    <property type="term" value="P:cell migration"/>
    <property type="evidence" value="ECO:0007669"/>
    <property type="project" value="TreeGrafter"/>
</dbReference>
<dbReference type="GO" id="GO:0004714">
    <property type="term" value="F:transmembrane receptor protein tyrosine kinase activity"/>
    <property type="evidence" value="ECO:0007669"/>
    <property type="project" value="UniProtKB-EC"/>
</dbReference>
<keyword evidence="3" id="KW-1003">Cell membrane</keyword>
<protein>
    <recommendedName>
        <fullName evidence="14">Tyrosine-protein kinase receptor TYRO3</fullName>
        <ecNumber evidence="2">2.7.10.1</ecNumber>
    </recommendedName>
</protein>
<dbReference type="PRINTS" id="PR00109">
    <property type="entry name" value="TYRKINASE"/>
</dbReference>
<dbReference type="AlphaFoldDB" id="A0A3Q2SWX9"/>
<evidence type="ECO:0000256" key="1">
    <source>
        <dbReference type="ARBA" id="ARBA00004251"/>
    </source>
</evidence>
<evidence type="ECO:0000256" key="3">
    <source>
        <dbReference type="ARBA" id="ARBA00022475"/>
    </source>
</evidence>
<dbReference type="Gene3D" id="1.10.510.10">
    <property type="entry name" value="Transferase(Phosphotransferase) domain 1"/>
    <property type="match status" value="1"/>
</dbReference>
<dbReference type="Pfam" id="PF07714">
    <property type="entry name" value="PK_Tyr_Ser-Thr"/>
    <property type="match status" value="1"/>
</dbReference>
<keyword evidence="12" id="KW-0829">Tyrosine-protein kinase</keyword>
<comment type="subcellular location">
    <subcellularLocation>
        <location evidence="1">Cell membrane</location>
        <topology evidence="1">Single-pass type I membrane protein</topology>
    </subcellularLocation>
</comment>
<keyword evidence="17" id="KW-1185">Reference proteome</keyword>
<dbReference type="GO" id="GO:0006909">
    <property type="term" value="P:phagocytosis"/>
    <property type="evidence" value="ECO:0007669"/>
    <property type="project" value="TreeGrafter"/>
</dbReference>
<dbReference type="InterPro" id="IPR008266">
    <property type="entry name" value="Tyr_kinase_AS"/>
</dbReference>
<dbReference type="PROSITE" id="PS00109">
    <property type="entry name" value="PROTEIN_KINASE_TYR"/>
    <property type="match status" value="1"/>
</dbReference>
<sequence length="349" mass="39342">MKDFHHPNVIKLIGTTPEKHTKCLTKLSEHPVHSLFCLIGVSLHRRPNQRLPIPMVVLPFMKHGDLHTFLLLSRLGDEPFDLSLQSLVQFMLDIARGMEYLSSKNIIHRDLAARNCMLNENMSVCVADFGLSKKIYSGDYYRQGSVSKLPVKWIALESLADNVYTTQSDVWAFGVTMWEIMTRGQTPYPGVENSEIYEFLIKGERLKKPADCREDIYEMMHRCWSPVPKCRPSFQQLAAQLEALHLTLSPTAPLKEPLLYINLEGDNREDDREGAVGARILGPEATAETDWLMVGSRDARAIAGDYRYIIAPCGAIAEEGEGLGTSRQLAASKTILFHYPSCLFTLAFI</sequence>